<dbReference type="InterPro" id="IPR013078">
    <property type="entry name" value="His_Pase_superF_clade-1"/>
</dbReference>
<dbReference type="AlphaFoldDB" id="A0A930VHX4"/>
<dbReference type="SUPFAM" id="SSF53254">
    <property type="entry name" value="Phosphoglycerate mutase-like"/>
    <property type="match status" value="1"/>
</dbReference>
<evidence type="ECO:0000313" key="3">
    <source>
        <dbReference type="Proteomes" id="UP000640489"/>
    </source>
</evidence>
<reference evidence="2" key="1">
    <citation type="submission" date="2020-11" db="EMBL/GenBank/DDBJ databases">
        <title>Nocardioides sp. nov., isolated from Soil of Cynanchum wilfordii Hemsley rhizosphere.</title>
        <authorList>
            <person name="Lee J.-S."/>
            <person name="Suh M.K."/>
            <person name="Kim J.-S."/>
        </authorList>
    </citation>
    <scope>NUCLEOTIDE SEQUENCE</scope>
    <source>
        <strain evidence="2">KCTC 19275</strain>
    </source>
</reference>
<dbReference type="CDD" id="cd07040">
    <property type="entry name" value="HP"/>
    <property type="match status" value="1"/>
</dbReference>
<dbReference type="Pfam" id="PF00300">
    <property type="entry name" value="His_Phos_1"/>
    <property type="match status" value="1"/>
</dbReference>
<dbReference type="Proteomes" id="UP000640489">
    <property type="component" value="Unassembled WGS sequence"/>
</dbReference>
<accession>A0A930VHX4</accession>
<evidence type="ECO:0000256" key="1">
    <source>
        <dbReference type="SAM" id="MobiDB-lite"/>
    </source>
</evidence>
<feature type="region of interest" description="Disordered" evidence="1">
    <location>
        <begin position="1"/>
        <end position="23"/>
    </location>
</feature>
<proteinExistence type="predicted"/>
<comment type="caution">
    <text evidence="2">The sequence shown here is derived from an EMBL/GenBank/DDBJ whole genome shotgun (WGS) entry which is preliminary data.</text>
</comment>
<dbReference type="EMBL" id="JADKPN010000011">
    <property type="protein sequence ID" value="MBF4764842.1"/>
    <property type="molecule type" value="Genomic_DNA"/>
</dbReference>
<dbReference type="Gene3D" id="3.40.50.1240">
    <property type="entry name" value="Phosphoglycerate mutase-like"/>
    <property type="match status" value="1"/>
</dbReference>
<gene>
    <name evidence="2" type="ORF">ISU07_17040</name>
</gene>
<dbReference type="InterPro" id="IPR029033">
    <property type="entry name" value="His_PPase_superfam"/>
</dbReference>
<name>A0A930VHX4_9ACTN</name>
<evidence type="ECO:0000313" key="2">
    <source>
        <dbReference type="EMBL" id="MBF4764842.1"/>
    </source>
</evidence>
<sequence length="190" mass="20350">MTPQASRCKSWRVQDQGPTPGARSRRIAVMRHGKAEQTGRTDFERELADRGHADSEDTGAWLARQGFTPDRALVSAAHRTIGTWRSVASGGGYDVDPDLSQVLYGAGPETALDLVRETLAEVTSIIVIGHNPTMAYLASLLDDGEGDPAVSSEMMSGYPTSAVALFEYDGDWGDLAEAGARLVAYHIGRG</sequence>
<organism evidence="2 3">
    <name type="scientific">Nocardioides islandensis</name>
    <dbReference type="NCBI Taxonomy" id="433663"/>
    <lineage>
        <taxon>Bacteria</taxon>
        <taxon>Bacillati</taxon>
        <taxon>Actinomycetota</taxon>
        <taxon>Actinomycetes</taxon>
        <taxon>Propionibacteriales</taxon>
        <taxon>Nocardioidaceae</taxon>
        <taxon>Nocardioides</taxon>
    </lineage>
</organism>
<keyword evidence="3" id="KW-1185">Reference proteome</keyword>
<protein>
    <submittedName>
        <fullName evidence="2">Histidine phosphatase family protein</fullName>
    </submittedName>
</protein>